<dbReference type="AlphaFoldDB" id="A0A7V4CHI9"/>
<gene>
    <name evidence="3" type="ORF">ENU28_01880</name>
</gene>
<protein>
    <recommendedName>
        <fullName evidence="2">Peptidase C14 caspase domain-containing protein</fullName>
    </recommendedName>
</protein>
<dbReference type="EMBL" id="DTBX01000071">
    <property type="protein sequence ID" value="HGQ55198.1"/>
    <property type="molecule type" value="Genomic_DNA"/>
</dbReference>
<dbReference type="GO" id="GO:0004197">
    <property type="term" value="F:cysteine-type endopeptidase activity"/>
    <property type="evidence" value="ECO:0007669"/>
    <property type="project" value="InterPro"/>
</dbReference>
<feature type="region of interest" description="Disordered" evidence="1">
    <location>
        <begin position="357"/>
        <end position="380"/>
    </location>
</feature>
<proteinExistence type="predicted"/>
<dbReference type="SUPFAM" id="SSF52129">
    <property type="entry name" value="Caspase-like"/>
    <property type="match status" value="1"/>
</dbReference>
<comment type="caution">
    <text evidence="3">The sequence shown here is derived from an EMBL/GenBank/DDBJ whole genome shotgun (WGS) entry which is preliminary data.</text>
</comment>
<evidence type="ECO:0000313" key="3">
    <source>
        <dbReference type="EMBL" id="HGQ55198.1"/>
    </source>
</evidence>
<dbReference type="InterPro" id="IPR029030">
    <property type="entry name" value="Caspase-like_dom_sf"/>
</dbReference>
<reference evidence="3" key="1">
    <citation type="journal article" date="2020" name="mSystems">
        <title>Genome- and Community-Level Interaction Insights into Carbon Utilization and Element Cycling Functions of Hydrothermarchaeota in Hydrothermal Sediment.</title>
        <authorList>
            <person name="Zhou Z."/>
            <person name="Liu Y."/>
            <person name="Xu W."/>
            <person name="Pan J."/>
            <person name="Luo Z.H."/>
            <person name="Li M."/>
        </authorList>
    </citation>
    <scope>NUCLEOTIDE SEQUENCE [LARGE SCALE GENOMIC DNA]</scope>
    <source>
        <strain evidence="3">SpSt-655</strain>
    </source>
</reference>
<feature type="domain" description="Peptidase C14 caspase" evidence="2">
    <location>
        <begin position="139"/>
        <end position="370"/>
    </location>
</feature>
<dbReference type="InterPro" id="IPR011600">
    <property type="entry name" value="Pept_C14_caspase"/>
</dbReference>
<evidence type="ECO:0000256" key="1">
    <source>
        <dbReference type="SAM" id="MobiDB-lite"/>
    </source>
</evidence>
<accession>A0A7V4CHI9</accession>
<name>A0A7V4CHI9_UNCW3</name>
<dbReference type="Pfam" id="PF00656">
    <property type="entry name" value="Peptidase_C14"/>
    <property type="match status" value="1"/>
</dbReference>
<dbReference type="GO" id="GO:0006508">
    <property type="term" value="P:proteolysis"/>
    <property type="evidence" value="ECO:0007669"/>
    <property type="project" value="InterPro"/>
</dbReference>
<organism evidence="3">
    <name type="scientific">candidate division WOR-3 bacterium</name>
    <dbReference type="NCBI Taxonomy" id="2052148"/>
    <lineage>
        <taxon>Bacteria</taxon>
        <taxon>Bacteria division WOR-3</taxon>
    </lineage>
</organism>
<evidence type="ECO:0000259" key="2">
    <source>
        <dbReference type="Pfam" id="PF00656"/>
    </source>
</evidence>
<sequence>MEINIAIQNVGLGEGEDVKAEISLKNEGENIFYGSERKIFEIGKLKPGEYKTIKFLFSTNKRYAKDSIYIKIKITESKGLYGKELSLNLPVNKPTGKGKEVVITGKEVREEIKIDTLRPVIIDVDKVPSTSITKKENAICLIFGIEEYKNAPKVSFALRDAQVFYEYAKKVLGIKEKNIYLKINEDATKGEFDKIFSEEWMRKRCDNNSEIIIYFSGHGSPDIEKREVYLIPYDIDPNYPKAGVSLNNLISFLENLNIKSVVIFIDACFSGRTREGDLLVAGARQLVDIKIAKKSEKISLFTSSSGVQISSSYPEKRHGLFTYYLLKGLGGDADLDRNKVIYLSELGRYIRDKVSEKAREMDREQTPEFSGPDREFIRLR</sequence>
<dbReference type="Gene3D" id="3.40.50.1460">
    <property type="match status" value="1"/>
</dbReference>